<dbReference type="GO" id="GO:0005737">
    <property type="term" value="C:cytoplasm"/>
    <property type="evidence" value="ECO:0007669"/>
    <property type="project" value="UniProtKB-ARBA"/>
</dbReference>
<dbReference type="SMART" id="SM00704">
    <property type="entry name" value="ZnF_CDGSH"/>
    <property type="match status" value="2"/>
</dbReference>
<reference evidence="6" key="1">
    <citation type="submission" date="2019-08" db="EMBL/GenBank/DDBJ databases">
        <authorList>
            <person name="Kucharzyk K."/>
            <person name="Murdoch R.W."/>
            <person name="Higgins S."/>
            <person name="Loffler F."/>
        </authorList>
    </citation>
    <scope>NUCLEOTIDE SEQUENCE</scope>
</reference>
<dbReference type="GO" id="GO:0051537">
    <property type="term" value="F:2 iron, 2 sulfur cluster binding"/>
    <property type="evidence" value="ECO:0007669"/>
    <property type="project" value="UniProtKB-KW"/>
</dbReference>
<dbReference type="GO" id="GO:0046872">
    <property type="term" value="F:metal ion binding"/>
    <property type="evidence" value="ECO:0007669"/>
    <property type="project" value="UniProtKB-KW"/>
</dbReference>
<gene>
    <name evidence="6" type="ORF">SDC9_173115</name>
</gene>
<dbReference type="InterPro" id="IPR018967">
    <property type="entry name" value="FeS-contain_CDGSH-typ"/>
</dbReference>
<dbReference type="EMBL" id="VSSQ01074971">
    <property type="protein sequence ID" value="MPN25701.1"/>
    <property type="molecule type" value="Genomic_DNA"/>
</dbReference>
<name>A0A645GFJ9_9ZZZZ</name>
<keyword evidence="2" id="KW-0479">Metal-binding</keyword>
<dbReference type="Pfam" id="PF09360">
    <property type="entry name" value="zf-CDGSH"/>
    <property type="match status" value="2"/>
</dbReference>
<organism evidence="6">
    <name type="scientific">bioreactor metagenome</name>
    <dbReference type="NCBI Taxonomy" id="1076179"/>
    <lineage>
        <taxon>unclassified sequences</taxon>
        <taxon>metagenomes</taxon>
        <taxon>ecological metagenomes</taxon>
    </lineage>
</organism>
<evidence type="ECO:0000259" key="5">
    <source>
        <dbReference type="SMART" id="SM00704"/>
    </source>
</evidence>
<dbReference type="Gene3D" id="3.40.5.90">
    <property type="entry name" value="CDGSH iron-sulfur domain, mitoNEET-type"/>
    <property type="match status" value="2"/>
</dbReference>
<dbReference type="InterPro" id="IPR052950">
    <property type="entry name" value="CISD"/>
</dbReference>
<dbReference type="PANTHER" id="PTHR46491:SF3">
    <property type="entry name" value="CDGSH IRON-SULFUR DOMAIN-CONTAINING PROTEIN 3, MITOCHONDRIAL"/>
    <property type="match status" value="1"/>
</dbReference>
<evidence type="ECO:0000256" key="3">
    <source>
        <dbReference type="ARBA" id="ARBA00023004"/>
    </source>
</evidence>
<feature type="domain" description="Iron-binding zinc finger CDGSH type" evidence="5">
    <location>
        <begin position="46"/>
        <end position="77"/>
    </location>
</feature>
<keyword evidence="4" id="KW-0411">Iron-sulfur</keyword>
<accession>A0A645GFJ9</accession>
<evidence type="ECO:0000313" key="6">
    <source>
        <dbReference type="EMBL" id="MPN25701.1"/>
    </source>
</evidence>
<evidence type="ECO:0000256" key="4">
    <source>
        <dbReference type="ARBA" id="ARBA00023014"/>
    </source>
</evidence>
<evidence type="ECO:0000256" key="2">
    <source>
        <dbReference type="ARBA" id="ARBA00022723"/>
    </source>
</evidence>
<evidence type="ECO:0000256" key="1">
    <source>
        <dbReference type="ARBA" id="ARBA00022714"/>
    </source>
</evidence>
<protein>
    <recommendedName>
        <fullName evidence="5">Iron-binding zinc finger CDGSH type domain-containing protein</fullName>
    </recommendedName>
</protein>
<keyword evidence="1" id="KW-0001">2Fe-2S</keyword>
<proteinExistence type="predicted"/>
<dbReference type="PANTHER" id="PTHR46491">
    <property type="entry name" value="CDGSH IRON SULFUR DOMAIN PROTEIN HOMOLOG"/>
    <property type="match status" value="1"/>
</dbReference>
<feature type="domain" description="Iron-binding zinc finger CDGSH type" evidence="5">
    <location>
        <begin position="9"/>
        <end position="45"/>
    </location>
</feature>
<sequence>MENPKIAQKAPFVKEEKPGKYAWCACGQSKNQPYCDGSHKGTGFTPIIQEIHEIKTVAWCGCKHSANKPFCDGTHKNL</sequence>
<dbReference type="InterPro" id="IPR042216">
    <property type="entry name" value="MitoNEET_CISD"/>
</dbReference>
<comment type="caution">
    <text evidence="6">The sequence shown here is derived from an EMBL/GenBank/DDBJ whole genome shotgun (WGS) entry which is preliminary data.</text>
</comment>
<dbReference type="AlphaFoldDB" id="A0A645GFJ9"/>
<keyword evidence="3" id="KW-0408">Iron</keyword>